<organism evidence="2 3">
    <name type="scientific">Elysia crispata</name>
    <name type="common">lettuce slug</name>
    <dbReference type="NCBI Taxonomy" id="231223"/>
    <lineage>
        <taxon>Eukaryota</taxon>
        <taxon>Metazoa</taxon>
        <taxon>Spiralia</taxon>
        <taxon>Lophotrochozoa</taxon>
        <taxon>Mollusca</taxon>
        <taxon>Gastropoda</taxon>
        <taxon>Heterobranchia</taxon>
        <taxon>Euthyneura</taxon>
        <taxon>Panpulmonata</taxon>
        <taxon>Sacoglossa</taxon>
        <taxon>Placobranchoidea</taxon>
        <taxon>Plakobranchidae</taxon>
        <taxon>Elysia</taxon>
    </lineage>
</organism>
<dbReference type="AlphaFoldDB" id="A0AAE1ARL2"/>
<accession>A0AAE1ARL2</accession>
<evidence type="ECO:0000313" key="2">
    <source>
        <dbReference type="EMBL" id="KAK3792041.1"/>
    </source>
</evidence>
<evidence type="ECO:0000313" key="3">
    <source>
        <dbReference type="Proteomes" id="UP001283361"/>
    </source>
</evidence>
<feature type="compositionally biased region" description="Gly residues" evidence="1">
    <location>
        <begin position="1"/>
        <end position="10"/>
    </location>
</feature>
<reference evidence="2" key="1">
    <citation type="journal article" date="2023" name="G3 (Bethesda)">
        <title>A reference genome for the long-term kleptoplast-retaining sea slug Elysia crispata morphotype clarki.</title>
        <authorList>
            <person name="Eastman K.E."/>
            <person name="Pendleton A.L."/>
            <person name="Shaikh M.A."/>
            <person name="Suttiyut T."/>
            <person name="Ogas R."/>
            <person name="Tomko P."/>
            <person name="Gavelis G."/>
            <person name="Widhalm J.R."/>
            <person name="Wisecaver J.H."/>
        </authorList>
    </citation>
    <scope>NUCLEOTIDE SEQUENCE</scope>
    <source>
        <strain evidence="2">ECLA1</strain>
    </source>
</reference>
<name>A0AAE1ARL2_9GAST</name>
<dbReference type="Proteomes" id="UP001283361">
    <property type="component" value="Unassembled WGS sequence"/>
</dbReference>
<protein>
    <submittedName>
        <fullName evidence="2">Uncharacterized protein</fullName>
    </submittedName>
</protein>
<sequence>MKKGGGCGGGREARPSRCNERRKESVFWRQTGGDDLHSRVMTFIAVALQSVTTVNPPRPPHSVTQIHTVLIFLPKTSTHSVLIFPHVQPKKSHLPPPPPWFPPLPRPIVSQPLPSEITKARDFFLTSCNFQHGITDPP</sequence>
<gene>
    <name evidence="2" type="ORF">RRG08_055308</name>
</gene>
<proteinExistence type="predicted"/>
<feature type="compositionally biased region" description="Basic and acidic residues" evidence="1">
    <location>
        <begin position="11"/>
        <end position="25"/>
    </location>
</feature>
<dbReference type="EMBL" id="JAWDGP010001389">
    <property type="protein sequence ID" value="KAK3792041.1"/>
    <property type="molecule type" value="Genomic_DNA"/>
</dbReference>
<evidence type="ECO:0000256" key="1">
    <source>
        <dbReference type="SAM" id="MobiDB-lite"/>
    </source>
</evidence>
<feature type="region of interest" description="Disordered" evidence="1">
    <location>
        <begin position="1"/>
        <end position="25"/>
    </location>
</feature>
<comment type="caution">
    <text evidence="2">The sequence shown here is derived from an EMBL/GenBank/DDBJ whole genome shotgun (WGS) entry which is preliminary data.</text>
</comment>
<keyword evidence="3" id="KW-1185">Reference proteome</keyword>